<dbReference type="KEGG" id="fus:HMPREF0409_00425"/>
<name>R9RCC7_9FUSO</name>
<dbReference type="InterPro" id="IPR025997">
    <property type="entry name" value="SBP_2_dom"/>
</dbReference>
<dbReference type="InterPro" id="IPR028082">
    <property type="entry name" value="Peripla_BP_I"/>
</dbReference>
<dbReference type="GO" id="GO:0030246">
    <property type="term" value="F:carbohydrate binding"/>
    <property type="evidence" value="ECO:0007669"/>
    <property type="project" value="InterPro"/>
</dbReference>
<evidence type="ECO:0000256" key="9">
    <source>
        <dbReference type="ARBA" id="ARBA00034344"/>
    </source>
</evidence>
<evidence type="ECO:0000256" key="2">
    <source>
        <dbReference type="ARBA" id="ARBA00022448"/>
    </source>
</evidence>
<dbReference type="InterPro" id="IPR050555">
    <property type="entry name" value="Bact_Solute-Bind_Prot2"/>
</dbReference>
<evidence type="ECO:0000313" key="11">
    <source>
        <dbReference type="EMBL" id="AGM23753.1"/>
    </source>
</evidence>
<reference evidence="11 12" key="1">
    <citation type="submission" date="2012-07" db="EMBL/GenBank/DDBJ databases">
        <title>The Genome Sequence of Fusobacterium sp. 4_8.</title>
        <authorList>
            <consortium name="The Broad Institute Genome Sequencing Platform"/>
            <person name="Earl A."/>
            <person name="Ward D."/>
            <person name="Feldgarden M."/>
            <person name="Gevers D."/>
            <person name="Sibley C.D."/>
            <person name="White A.P."/>
            <person name="Crowley S."/>
            <person name="Surette M."/>
            <person name="Strauss J.C."/>
            <person name="Ambrose C.E."/>
            <person name="Allen-Vercoe E."/>
            <person name="Walker B."/>
            <person name="Young S.K."/>
            <person name="Zeng Q."/>
            <person name="Gargeya S."/>
            <person name="Fitzgerald M."/>
            <person name="Haas B."/>
            <person name="Abouelleil A."/>
            <person name="Alvarado L."/>
            <person name="Arachchi H.M."/>
            <person name="Berlin A.M."/>
            <person name="Chapman S.B."/>
            <person name="Goldberg J."/>
            <person name="Griggs A."/>
            <person name="Gujja S."/>
            <person name="Hansen M."/>
            <person name="Howarth C."/>
            <person name="Imamovic A."/>
            <person name="Larimer J."/>
            <person name="McCowen C."/>
            <person name="Montmayeur A."/>
            <person name="Murphy C."/>
            <person name="Neiman D."/>
            <person name="Pearson M."/>
            <person name="Priest M."/>
            <person name="Roberts A."/>
            <person name="Saif S."/>
            <person name="Shea T."/>
            <person name="Sisk P."/>
            <person name="Sykes S."/>
            <person name="Wortman J."/>
            <person name="Nusbaum C."/>
            <person name="Birren B."/>
        </authorList>
    </citation>
    <scope>NUCLEOTIDE SEQUENCE [LARGE SCALE GENOMIC DNA]</scope>
    <source>
        <strain evidence="11 12">4_8</strain>
    </source>
</reference>
<keyword evidence="5" id="KW-0732">Signal</keyword>
<organism evidence="11 12">
    <name type="scientific">Fusobacterium animalis 4_8</name>
    <dbReference type="NCBI Taxonomy" id="469607"/>
    <lineage>
        <taxon>Bacteria</taxon>
        <taxon>Fusobacteriati</taxon>
        <taxon>Fusobacteriota</taxon>
        <taxon>Fusobacteriia</taxon>
        <taxon>Fusobacteriales</taxon>
        <taxon>Fusobacteriaceae</taxon>
        <taxon>Fusobacterium</taxon>
    </lineage>
</organism>
<dbReference type="InterPro" id="IPR044085">
    <property type="entry name" value="MglB-like_PBP1"/>
</dbReference>
<evidence type="ECO:0000256" key="5">
    <source>
        <dbReference type="ARBA" id="ARBA00022729"/>
    </source>
</evidence>
<gene>
    <name evidence="11" type="ORF">HMPREF0409_00425</name>
</gene>
<dbReference type="Proteomes" id="UP000014361">
    <property type="component" value="Chromosome"/>
</dbReference>
<dbReference type="PANTHER" id="PTHR30036">
    <property type="entry name" value="D-XYLOSE-BINDING PERIPLASMIC PROTEIN"/>
    <property type="match status" value="1"/>
</dbReference>
<dbReference type="PANTHER" id="PTHR30036:SF2">
    <property type="entry name" value="D-GALACTOSE_METHYL-GALACTOSIDE BINDING PERIPLASMIC PROTEIN MGLB"/>
    <property type="match status" value="1"/>
</dbReference>
<keyword evidence="2" id="KW-0813">Transport</keyword>
<dbReference type="CDD" id="cd01539">
    <property type="entry name" value="PBP1_GGBP"/>
    <property type="match status" value="1"/>
</dbReference>
<keyword evidence="3" id="KW-0762">Sugar transport</keyword>
<evidence type="ECO:0000256" key="3">
    <source>
        <dbReference type="ARBA" id="ARBA00022597"/>
    </source>
</evidence>
<evidence type="ECO:0000259" key="10">
    <source>
        <dbReference type="Pfam" id="PF13407"/>
    </source>
</evidence>
<dbReference type="HOGENOM" id="CLU_037628_3_1_0"/>
<keyword evidence="7" id="KW-0106">Calcium</keyword>
<dbReference type="Pfam" id="PF13407">
    <property type="entry name" value="Peripla_BP_4"/>
    <property type="match status" value="1"/>
</dbReference>
<evidence type="ECO:0000313" key="12">
    <source>
        <dbReference type="Proteomes" id="UP000014361"/>
    </source>
</evidence>
<dbReference type="GO" id="GO:0030288">
    <property type="term" value="C:outer membrane-bounded periplasmic space"/>
    <property type="evidence" value="ECO:0007669"/>
    <property type="project" value="TreeGrafter"/>
</dbReference>
<comment type="subcellular location">
    <subcellularLocation>
        <location evidence="1">Cell envelope</location>
    </subcellularLocation>
</comment>
<evidence type="ECO:0000256" key="1">
    <source>
        <dbReference type="ARBA" id="ARBA00004196"/>
    </source>
</evidence>
<dbReference type="Gene3D" id="3.40.50.2300">
    <property type="match status" value="2"/>
</dbReference>
<feature type="domain" description="Periplasmic binding protein" evidence="10">
    <location>
        <begin position="84"/>
        <end position="356"/>
    </location>
</feature>
<proteinExistence type="predicted"/>
<dbReference type="NCBIfam" id="NF011924">
    <property type="entry name" value="PRK15395.1"/>
    <property type="match status" value="1"/>
</dbReference>
<evidence type="ECO:0000256" key="4">
    <source>
        <dbReference type="ARBA" id="ARBA00022723"/>
    </source>
</evidence>
<comment type="subunit">
    <text evidence="8">The ABC transporter complex is composed of one ATP-binding protein (MglA), two transmembrane proteins (MglC) and a solute-binding protein (MglB).</text>
</comment>
<evidence type="ECO:0000256" key="8">
    <source>
        <dbReference type="ARBA" id="ARBA00034323"/>
    </source>
</evidence>
<dbReference type="AlphaFoldDB" id="R9RCC7"/>
<protein>
    <recommendedName>
        <fullName evidence="9">D-galactose/methyl-galactoside binding periplasmic protein MglB</fullName>
    </recommendedName>
</protein>
<sequence>MEKLFIFNKKLLTKHNKKLYIVLYMKIYNIKQKIIILLNFLGGYLYEKIGMLLGSIILASALVACGEKKEEAKTEAPASEKLSIGLTAYKFDDNFIALFRKAFEAEAAAKADTVEVTAIDSQNSVATEKEQIEAVLEKGVKAFAINLVDASAADGIINLLKEKNVPVVFYNRKPSDEAIASYDKLYYVGIDPNAQGVAQGELIEKLWKENPDLDLNKDGVIQYVMLTGEPGHPDAVARTKYSIQTLNDHGIKTEELHKDTAMWDTATAKDKMDAWLSGPNGSKIEVVICNNDGMALGAIESMKAAGKVLPTFGVDALPEALVKIEAGEMAGTVLNDAKGQASATFNMVVNLAQGKEPTEGTDLKLDNKVILIPSIGIDKSNVADFK</sequence>
<accession>R9RCC7</accession>
<keyword evidence="6" id="KW-0574">Periplasm</keyword>
<evidence type="ECO:0000256" key="7">
    <source>
        <dbReference type="ARBA" id="ARBA00022837"/>
    </source>
</evidence>
<dbReference type="GO" id="GO:0046872">
    <property type="term" value="F:metal ion binding"/>
    <property type="evidence" value="ECO:0007669"/>
    <property type="project" value="UniProtKB-KW"/>
</dbReference>
<evidence type="ECO:0000256" key="6">
    <source>
        <dbReference type="ARBA" id="ARBA00022764"/>
    </source>
</evidence>
<dbReference type="SUPFAM" id="SSF53822">
    <property type="entry name" value="Periplasmic binding protein-like I"/>
    <property type="match status" value="1"/>
</dbReference>
<dbReference type="PATRIC" id="fig|469607.3.peg.1312"/>
<dbReference type="EMBL" id="CP003723">
    <property type="protein sequence ID" value="AGM23753.1"/>
    <property type="molecule type" value="Genomic_DNA"/>
</dbReference>
<keyword evidence="4" id="KW-0479">Metal-binding</keyword>